<accession>A0A498HF00</accession>
<dbReference type="AlphaFoldDB" id="A0A498HF00"/>
<comment type="caution">
    <text evidence="1">The sequence shown here is derived from an EMBL/GenBank/DDBJ whole genome shotgun (WGS) entry which is preliminary data.</text>
</comment>
<dbReference type="Proteomes" id="UP000290289">
    <property type="component" value="Chromosome 17"/>
</dbReference>
<sequence>MGSQIDSDPTVASLSSIALLQERFRQLEKVKERREEQQLLQKLSETDHQRVVCTTRHFDHQPAKFSFDSDIVVPVCPSAPADHSLSLGLNLQPSSTHSWPNNTKAAAAAASASAKSFDNSELIDTSLHL</sequence>
<dbReference type="PANTHER" id="PTHR34570:SF20">
    <property type="entry name" value="MYB-CC TYPE TRANSCRIPTION FACTOR LHEQLE-CONTAINING DOMAIN-CONTAINING PROTEIN"/>
    <property type="match status" value="1"/>
</dbReference>
<keyword evidence="2" id="KW-1185">Reference proteome</keyword>
<dbReference type="EMBL" id="RDQH01000343">
    <property type="protein sequence ID" value="RXH67907.1"/>
    <property type="molecule type" value="Genomic_DNA"/>
</dbReference>
<evidence type="ECO:0000313" key="1">
    <source>
        <dbReference type="EMBL" id="RXH67907.1"/>
    </source>
</evidence>
<name>A0A498HF00_MALDO</name>
<dbReference type="PANTHER" id="PTHR34570">
    <property type="entry name" value="OS03G0593100 PROTEIN"/>
    <property type="match status" value="1"/>
</dbReference>
<evidence type="ECO:0000313" key="2">
    <source>
        <dbReference type="Proteomes" id="UP000290289"/>
    </source>
</evidence>
<gene>
    <name evidence="1" type="ORF">DVH24_028054</name>
</gene>
<proteinExistence type="predicted"/>
<reference evidence="1 2" key="1">
    <citation type="submission" date="2018-10" db="EMBL/GenBank/DDBJ databases">
        <title>A high-quality apple genome assembly.</title>
        <authorList>
            <person name="Hu J."/>
        </authorList>
    </citation>
    <scope>NUCLEOTIDE SEQUENCE [LARGE SCALE GENOMIC DNA]</scope>
    <source>
        <strain evidence="2">cv. HFTH1</strain>
        <tissue evidence="1">Young leaf</tissue>
    </source>
</reference>
<protein>
    <submittedName>
        <fullName evidence="1">Uncharacterized protein</fullName>
    </submittedName>
</protein>
<organism evidence="1 2">
    <name type="scientific">Malus domestica</name>
    <name type="common">Apple</name>
    <name type="synonym">Pyrus malus</name>
    <dbReference type="NCBI Taxonomy" id="3750"/>
    <lineage>
        <taxon>Eukaryota</taxon>
        <taxon>Viridiplantae</taxon>
        <taxon>Streptophyta</taxon>
        <taxon>Embryophyta</taxon>
        <taxon>Tracheophyta</taxon>
        <taxon>Spermatophyta</taxon>
        <taxon>Magnoliopsida</taxon>
        <taxon>eudicotyledons</taxon>
        <taxon>Gunneridae</taxon>
        <taxon>Pentapetalae</taxon>
        <taxon>rosids</taxon>
        <taxon>fabids</taxon>
        <taxon>Rosales</taxon>
        <taxon>Rosaceae</taxon>
        <taxon>Amygdaloideae</taxon>
        <taxon>Maleae</taxon>
        <taxon>Malus</taxon>
    </lineage>
</organism>
<dbReference type="SMR" id="A0A498HF00"/>